<comment type="subcellular location">
    <subcellularLocation>
        <location evidence="1">Cell outer membrane</location>
    </subcellularLocation>
</comment>
<dbReference type="STRING" id="642227.HA49_15260"/>
<keyword evidence="8" id="KW-1185">Reference proteome</keyword>
<evidence type="ECO:0000313" key="7">
    <source>
        <dbReference type="EMBL" id="KGD72125.1"/>
    </source>
</evidence>
<dbReference type="RefSeq" id="WP_038021400.1">
    <property type="nucleotide sequence ID" value="NZ_JPKR02000003.1"/>
</dbReference>
<gene>
    <name evidence="7" type="ORF">HA49_15260</name>
</gene>
<reference evidence="7" key="1">
    <citation type="submission" date="2014-12" db="EMBL/GenBank/DDBJ databases">
        <title>The draft genome of the Tatumella morbirosei type strain, LMG23360T isolated from pineapple rot.</title>
        <authorList>
            <person name="Smits T.H."/>
            <person name="Palmer M."/>
            <person name="Venter S.N."/>
            <person name="Duffy B."/>
            <person name="Steenkamp E.T."/>
            <person name="Chan W.Y."/>
            <person name="Coutinho T.A."/>
            <person name="Coetzee M.P."/>
            <person name="De Maayer P."/>
        </authorList>
    </citation>
    <scope>NUCLEOTIDE SEQUENCE [LARGE SCALE GENOMIC DNA]</scope>
    <source>
        <strain evidence="7">LMG 23360</strain>
    </source>
</reference>
<dbReference type="PANTHER" id="PTHR38776:SF1">
    <property type="entry name" value="MLTA-INTERACTING PROTEIN-RELATED"/>
    <property type="match status" value="1"/>
</dbReference>
<keyword evidence="4" id="KW-0472">Membrane</keyword>
<protein>
    <recommendedName>
        <fullName evidence="9">MltA-interacting MipA family protein</fullName>
    </recommendedName>
</protein>
<evidence type="ECO:0008006" key="9">
    <source>
        <dbReference type="Google" id="ProtNLM"/>
    </source>
</evidence>
<name>A0A095VBT6_9GAMM</name>
<dbReference type="Pfam" id="PF06629">
    <property type="entry name" value="MipA"/>
    <property type="match status" value="1"/>
</dbReference>
<dbReference type="eggNOG" id="COG3713">
    <property type="taxonomic scope" value="Bacteria"/>
</dbReference>
<evidence type="ECO:0000256" key="4">
    <source>
        <dbReference type="ARBA" id="ARBA00023136"/>
    </source>
</evidence>
<dbReference type="PANTHER" id="PTHR38776">
    <property type="entry name" value="MLTA-INTERACTING PROTEIN-RELATED"/>
    <property type="match status" value="1"/>
</dbReference>
<proteinExistence type="inferred from homology"/>
<feature type="signal peptide" evidence="6">
    <location>
        <begin position="1"/>
        <end position="27"/>
    </location>
</feature>
<keyword evidence="3 6" id="KW-0732">Signal</keyword>
<dbReference type="OrthoDB" id="5951177at2"/>
<evidence type="ECO:0000256" key="5">
    <source>
        <dbReference type="ARBA" id="ARBA00023237"/>
    </source>
</evidence>
<evidence type="ECO:0000256" key="3">
    <source>
        <dbReference type="ARBA" id="ARBA00022729"/>
    </source>
</evidence>
<feature type="chain" id="PRO_5001912417" description="MltA-interacting MipA family protein" evidence="6">
    <location>
        <begin position="28"/>
        <end position="261"/>
    </location>
</feature>
<comment type="caution">
    <text evidence="7">The sequence shown here is derived from an EMBL/GenBank/DDBJ whole genome shotgun (WGS) entry which is preliminary data.</text>
</comment>
<dbReference type="EMBL" id="JPKR02000003">
    <property type="protein sequence ID" value="KGD72125.1"/>
    <property type="molecule type" value="Genomic_DNA"/>
</dbReference>
<dbReference type="AlphaFoldDB" id="A0A095VBT6"/>
<keyword evidence="5" id="KW-0998">Cell outer membrane</keyword>
<organism evidence="7 8">
    <name type="scientific">Tatumella morbirosei</name>
    <dbReference type="NCBI Taxonomy" id="642227"/>
    <lineage>
        <taxon>Bacteria</taxon>
        <taxon>Pseudomonadati</taxon>
        <taxon>Pseudomonadota</taxon>
        <taxon>Gammaproteobacteria</taxon>
        <taxon>Enterobacterales</taxon>
        <taxon>Erwiniaceae</taxon>
        <taxon>Tatumella</taxon>
    </lineage>
</organism>
<evidence type="ECO:0000256" key="6">
    <source>
        <dbReference type="SAM" id="SignalP"/>
    </source>
</evidence>
<comment type="similarity">
    <text evidence="2">Belongs to the MipA/OmpV family.</text>
</comment>
<dbReference type="InterPro" id="IPR010583">
    <property type="entry name" value="MipA"/>
</dbReference>
<dbReference type="Proteomes" id="UP000029577">
    <property type="component" value="Unassembled WGS sequence"/>
</dbReference>
<evidence type="ECO:0000256" key="1">
    <source>
        <dbReference type="ARBA" id="ARBA00004442"/>
    </source>
</evidence>
<evidence type="ECO:0000313" key="8">
    <source>
        <dbReference type="Proteomes" id="UP000029577"/>
    </source>
</evidence>
<evidence type="ECO:0000256" key="2">
    <source>
        <dbReference type="ARBA" id="ARBA00005722"/>
    </source>
</evidence>
<accession>A0A095VBT6</accession>
<sequence>MKKHNKFISAVIIFLSALMSFSVLAKAAPTTDVTVGIGFQEMAKYSGSDENTYSMLPYLRIQHGNLFLDSDKGIGYQHVWDNGFYAGETLGYYAGRKDGNSDWRDGSNKLKGMGNIKAVINSTSTLGWQINLYLALEGNVIAPLTDSQGMQYNAGLKFNLLETSSDSIVLSSKANFGDVRYLNTFYGVNTEQSANSGFSAYKTGSGLYSYDTELTWTHAFNDNWWSYADVMYTQLTSKAKNSPIVKRADNKSVTIGLFYSF</sequence>
<dbReference type="GO" id="GO:0009279">
    <property type="term" value="C:cell outer membrane"/>
    <property type="evidence" value="ECO:0007669"/>
    <property type="project" value="UniProtKB-SubCell"/>
</dbReference>